<reference evidence="3" key="1">
    <citation type="submission" date="2023-03" db="EMBL/GenBank/DDBJ databases">
        <authorList>
            <person name="Steffen K."/>
            <person name="Cardenas P."/>
        </authorList>
    </citation>
    <scope>NUCLEOTIDE SEQUENCE</scope>
</reference>
<dbReference type="PANTHER" id="PTHR11895:SF7">
    <property type="entry name" value="GLUTAMYL-TRNA(GLN) AMIDOTRANSFERASE SUBUNIT A, MITOCHONDRIAL"/>
    <property type="match status" value="1"/>
</dbReference>
<proteinExistence type="inferred from homology"/>
<dbReference type="Pfam" id="PF01425">
    <property type="entry name" value="Amidase"/>
    <property type="match status" value="1"/>
</dbReference>
<comment type="similarity">
    <text evidence="1">Belongs to the amidase family.</text>
</comment>
<evidence type="ECO:0000256" key="1">
    <source>
        <dbReference type="ARBA" id="ARBA00009199"/>
    </source>
</evidence>
<organism evidence="3 4">
    <name type="scientific">Geodia barretti</name>
    <name type="common">Barrett's horny sponge</name>
    <dbReference type="NCBI Taxonomy" id="519541"/>
    <lineage>
        <taxon>Eukaryota</taxon>
        <taxon>Metazoa</taxon>
        <taxon>Porifera</taxon>
        <taxon>Demospongiae</taxon>
        <taxon>Heteroscleromorpha</taxon>
        <taxon>Tetractinellida</taxon>
        <taxon>Astrophorina</taxon>
        <taxon>Geodiidae</taxon>
        <taxon>Geodia</taxon>
    </lineage>
</organism>
<dbReference type="InterPro" id="IPR036928">
    <property type="entry name" value="AS_sf"/>
</dbReference>
<dbReference type="Proteomes" id="UP001174909">
    <property type="component" value="Unassembled WGS sequence"/>
</dbReference>
<dbReference type="PROSITE" id="PS00571">
    <property type="entry name" value="AMIDASES"/>
    <property type="match status" value="1"/>
</dbReference>
<protein>
    <submittedName>
        <fullName evidence="3">Glutamyl-tRNA(Gln) amidotransferase subunit A</fullName>
    </submittedName>
</protein>
<dbReference type="InterPro" id="IPR000120">
    <property type="entry name" value="Amidase"/>
</dbReference>
<name>A0AA35TTF4_GEOBA</name>
<dbReference type="EMBL" id="CASHTH010004127">
    <property type="protein sequence ID" value="CAI8053864.1"/>
    <property type="molecule type" value="Genomic_DNA"/>
</dbReference>
<dbReference type="InterPro" id="IPR023631">
    <property type="entry name" value="Amidase_dom"/>
</dbReference>
<dbReference type="InterPro" id="IPR020556">
    <property type="entry name" value="Amidase_CS"/>
</dbReference>
<gene>
    <name evidence="3" type="ORF">GBAR_LOCUS29430</name>
</gene>
<keyword evidence="4" id="KW-1185">Reference proteome</keyword>
<accession>A0AA35TTF4</accession>
<sequence>MPNIDENLAFVPSHELAALIAGKQVSPVEVTQLYYDRIERLDSQLNSYLTLTKDEAMESARAAEEAVMRGDALGSLHGVPISIKDLQMMKGVRATLGSLAYKDNVPAADSAVVERVKGTGAIILGKTNTPEFGLLGANENRLGDDCRNPWNTERTSGASSGGAGASVAAGLCSLGTGGDGGGSIRIPASFCGIYGIKPTQGRVSSFSGVPPAAPLVNITSQQGPMSRTVKDSAILLQALAGYDPRDSSSLRAPVPDFVGALDAGISGLRIAWSPDYGYAGVDAEVVEVSASAARVFEGLGCTVEDSNLALESPFETWWVFFCANVFVTQGHLLDDPSDPLTWYGRMAIEDGKEYSAGDFIKAMGARDRMMNQFADVFDDYDLCSPLRWRQLRSRCRSTRT</sequence>
<evidence type="ECO:0000313" key="4">
    <source>
        <dbReference type="Proteomes" id="UP001174909"/>
    </source>
</evidence>
<dbReference type="SUPFAM" id="SSF75304">
    <property type="entry name" value="Amidase signature (AS) enzymes"/>
    <property type="match status" value="1"/>
</dbReference>
<dbReference type="AlphaFoldDB" id="A0AA35TTF4"/>
<feature type="domain" description="Amidase" evidence="2">
    <location>
        <begin position="29"/>
        <end position="382"/>
    </location>
</feature>
<dbReference type="PANTHER" id="PTHR11895">
    <property type="entry name" value="TRANSAMIDASE"/>
    <property type="match status" value="1"/>
</dbReference>
<comment type="caution">
    <text evidence="3">The sequence shown here is derived from an EMBL/GenBank/DDBJ whole genome shotgun (WGS) entry which is preliminary data.</text>
</comment>
<dbReference type="GO" id="GO:0003824">
    <property type="term" value="F:catalytic activity"/>
    <property type="evidence" value="ECO:0007669"/>
    <property type="project" value="InterPro"/>
</dbReference>
<evidence type="ECO:0000259" key="2">
    <source>
        <dbReference type="Pfam" id="PF01425"/>
    </source>
</evidence>
<dbReference type="Gene3D" id="3.90.1300.10">
    <property type="entry name" value="Amidase signature (AS) domain"/>
    <property type="match status" value="1"/>
</dbReference>
<evidence type="ECO:0000313" key="3">
    <source>
        <dbReference type="EMBL" id="CAI8053864.1"/>
    </source>
</evidence>